<dbReference type="EMBL" id="DYDO01000007">
    <property type="protein sequence ID" value="DBA21603.1"/>
    <property type="molecule type" value="Genomic_DNA"/>
</dbReference>
<comment type="caution">
    <text evidence="2">The sequence shown here is derived from an EMBL/GenBank/DDBJ whole genome shotgun (WGS) entry which is preliminary data.</text>
</comment>
<accession>A0AAV3A7J0</accession>
<evidence type="ECO:0008006" key="4">
    <source>
        <dbReference type="Google" id="ProtNLM"/>
    </source>
</evidence>
<organism evidence="2 3">
    <name type="scientific">Pyxicephalus adspersus</name>
    <name type="common">African bullfrog</name>
    <dbReference type="NCBI Taxonomy" id="30357"/>
    <lineage>
        <taxon>Eukaryota</taxon>
        <taxon>Metazoa</taxon>
        <taxon>Chordata</taxon>
        <taxon>Craniata</taxon>
        <taxon>Vertebrata</taxon>
        <taxon>Euteleostomi</taxon>
        <taxon>Amphibia</taxon>
        <taxon>Batrachia</taxon>
        <taxon>Anura</taxon>
        <taxon>Neobatrachia</taxon>
        <taxon>Ranoidea</taxon>
        <taxon>Pyxicephalidae</taxon>
        <taxon>Pyxicephalinae</taxon>
        <taxon>Pyxicephalus</taxon>
    </lineage>
</organism>
<feature type="transmembrane region" description="Helical" evidence="1">
    <location>
        <begin position="23"/>
        <end position="43"/>
    </location>
</feature>
<reference evidence="2" key="1">
    <citation type="thesis" date="2020" institute="ProQuest LLC" country="789 East Eisenhower Parkway, Ann Arbor, MI, USA">
        <title>Comparative Genomics and Chromosome Evolution.</title>
        <authorList>
            <person name="Mudd A.B."/>
        </authorList>
    </citation>
    <scope>NUCLEOTIDE SEQUENCE</scope>
    <source>
        <strain evidence="2">1538</strain>
        <tissue evidence="2">Blood</tissue>
    </source>
</reference>
<sequence>MKHSTIRVFSVWYFFKPVKLQKYLAQMIIKFFCLFFFLMRILGTLQKKLVNLKVRTRGFFPQSPSIRYAFCKPDLYEYKLCISPNRSSTQCLDTVKKCNTYIDCTSSSEEYNILHKRQKGKLVTFYFFLFQLSANYCMMQIRRGVCIFCVTAIYKVELNLQEKNMI</sequence>
<keyword evidence="1" id="KW-1133">Transmembrane helix</keyword>
<dbReference type="Proteomes" id="UP001181693">
    <property type="component" value="Unassembled WGS sequence"/>
</dbReference>
<name>A0AAV3A7J0_PYXAD</name>
<protein>
    <recommendedName>
        <fullName evidence="4">Transmembrane protein</fullName>
    </recommendedName>
</protein>
<keyword evidence="1" id="KW-0472">Membrane</keyword>
<dbReference type="AlphaFoldDB" id="A0AAV3A7J0"/>
<evidence type="ECO:0000313" key="2">
    <source>
        <dbReference type="EMBL" id="DBA21603.1"/>
    </source>
</evidence>
<evidence type="ECO:0000256" key="1">
    <source>
        <dbReference type="SAM" id="Phobius"/>
    </source>
</evidence>
<keyword evidence="1" id="KW-0812">Transmembrane</keyword>
<keyword evidence="3" id="KW-1185">Reference proteome</keyword>
<proteinExistence type="predicted"/>
<evidence type="ECO:0000313" key="3">
    <source>
        <dbReference type="Proteomes" id="UP001181693"/>
    </source>
</evidence>
<gene>
    <name evidence="2" type="ORF">GDO54_018213</name>
</gene>